<evidence type="ECO:0000256" key="7">
    <source>
        <dbReference type="RuleBase" id="RU363032"/>
    </source>
</evidence>
<keyword evidence="2 7" id="KW-0813">Transport</keyword>
<evidence type="ECO:0000256" key="2">
    <source>
        <dbReference type="ARBA" id="ARBA00022448"/>
    </source>
</evidence>
<comment type="similarity">
    <text evidence="7">Belongs to the binding-protein-dependent transport system permease family.</text>
</comment>
<reference evidence="9" key="1">
    <citation type="journal article" date="2015" name="PeerJ">
        <title>First genomic representation of candidate bacterial phylum KSB3 points to enhanced environmental sensing as a trigger of wastewater bulking.</title>
        <authorList>
            <person name="Sekiguchi Y."/>
            <person name="Ohashi A."/>
            <person name="Parks D.H."/>
            <person name="Yamauchi T."/>
            <person name="Tyson G.W."/>
            <person name="Hugenholtz P."/>
        </authorList>
    </citation>
    <scope>NUCLEOTIDE SEQUENCE [LARGE SCALE GENOMIC DNA]</scope>
</reference>
<evidence type="ECO:0000256" key="6">
    <source>
        <dbReference type="ARBA" id="ARBA00023136"/>
    </source>
</evidence>
<dbReference type="Pfam" id="PF00528">
    <property type="entry name" value="BPD_transp_1"/>
    <property type="match status" value="1"/>
</dbReference>
<dbReference type="STRING" id="1499966.U14_03821"/>
<dbReference type="GO" id="GO:0005886">
    <property type="term" value="C:plasma membrane"/>
    <property type="evidence" value="ECO:0007669"/>
    <property type="project" value="UniProtKB-SubCell"/>
</dbReference>
<keyword evidence="5 7" id="KW-1133">Transmembrane helix</keyword>
<feature type="transmembrane region" description="Helical" evidence="7">
    <location>
        <begin position="215"/>
        <end position="239"/>
    </location>
</feature>
<keyword evidence="10" id="KW-1185">Reference proteome</keyword>
<dbReference type="InterPro" id="IPR000515">
    <property type="entry name" value="MetI-like"/>
</dbReference>
<name>A0A081BQA3_9BACT</name>
<dbReference type="InterPro" id="IPR035906">
    <property type="entry name" value="MetI-like_sf"/>
</dbReference>
<evidence type="ECO:0000256" key="1">
    <source>
        <dbReference type="ARBA" id="ARBA00004651"/>
    </source>
</evidence>
<gene>
    <name evidence="9" type="ORF">U14_03821</name>
</gene>
<evidence type="ECO:0000259" key="8">
    <source>
        <dbReference type="PROSITE" id="PS50928"/>
    </source>
</evidence>
<keyword evidence="3" id="KW-1003">Cell membrane</keyword>
<dbReference type="GO" id="GO:0055085">
    <property type="term" value="P:transmembrane transport"/>
    <property type="evidence" value="ECO:0007669"/>
    <property type="project" value="InterPro"/>
</dbReference>
<dbReference type="PROSITE" id="PS50928">
    <property type="entry name" value="ABC_TM1"/>
    <property type="match status" value="1"/>
</dbReference>
<dbReference type="PANTHER" id="PTHR43227">
    <property type="entry name" value="BLL4140 PROTEIN"/>
    <property type="match status" value="1"/>
</dbReference>
<dbReference type="EMBL" id="DF820458">
    <property type="protein sequence ID" value="GAK52569.1"/>
    <property type="molecule type" value="Genomic_DNA"/>
</dbReference>
<evidence type="ECO:0000256" key="5">
    <source>
        <dbReference type="ARBA" id="ARBA00022989"/>
    </source>
</evidence>
<evidence type="ECO:0000313" key="9">
    <source>
        <dbReference type="EMBL" id="GAK52569.1"/>
    </source>
</evidence>
<dbReference type="HOGENOM" id="CLU_016047_0_1_0"/>
<proteinExistence type="inferred from homology"/>
<dbReference type="PANTHER" id="PTHR43227:SF11">
    <property type="entry name" value="BLL4140 PROTEIN"/>
    <property type="match status" value="1"/>
</dbReference>
<feature type="transmembrane region" description="Helical" evidence="7">
    <location>
        <begin position="168"/>
        <end position="194"/>
    </location>
</feature>
<evidence type="ECO:0000256" key="4">
    <source>
        <dbReference type="ARBA" id="ARBA00022692"/>
    </source>
</evidence>
<organism evidence="9">
    <name type="scientific">Candidatus Moduliflexus flocculans</name>
    <dbReference type="NCBI Taxonomy" id="1499966"/>
    <lineage>
        <taxon>Bacteria</taxon>
        <taxon>Candidatus Moduliflexota</taxon>
        <taxon>Candidatus Moduliflexia</taxon>
        <taxon>Candidatus Moduliflexales</taxon>
        <taxon>Candidatus Moduliflexaceae</taxon>
    </lineage>
</organism>
<dbReference type="SUPFAM" id="SSF161098">
    <property type="entry name" value="MetI-like"/>
    <property type="match status" value="1"/>
</dbReference>
<feature type="transmembrane region" description="Helical" evidence="7">
    <location>
        <begin position="85"/>
        <end position="109"/>
    </location>
</feature>
<feature type="transmembrane region" description="Helical" evidence="7">
    <location>
        <begin position="277"/>
        <end position="302"/>
    </location>
</feature>
<evidence type="ECO:0000256" key="3">
    <source>
        <dbReference type="ARBA" id="ARBA00022475"/>
    </source>
</evidence>
<feature type="domain" description="ABC transmembrane type-1" evidence="8">
    <location>
        <begin position="81"/>
        <end position="298"/>
    </location>
</feature>
<sequence>MPEITTNKKRGFWHELAKNKVLYLMFLPVAIYYLVFAYLPMTGIVMAFKEFNYRNGIWFSPWNGVKNFEFFFKSGKAWLVTQNTILYNLAFLTCYTIISILVAIFIAEMKGKYLKKVAQSAMFLPYFISWVVGAAMVNNFFNYDYGIFNIALKAFGLPPIDIYSNPSYWYILLPLLYLWKWVGFGSVLYLAAIMGIDQECYEAATIDGASSFQKIYHITLPLLRPTMVILVLLGLGRIMRGEFDMFFQLIGNNGILIDSTDIIDTLVFRSVVVTNDFGMAAAAGLYQSALCFIIILTANALVRKFEKDYALF</sequence>
<protein>
    <submittedName>
        <fullName evidence="9">Binding-protein-dependent transport systems inner membrane component</fullName>
    </submittedName>
</protein>
<dbReference type="Proteomes" id="UP000030700">
    <property type="component" value="Unassembled WGS sequence"/>
</dbReference>
<comment type="subcellular location">
    <subcellularLocation>
        <location evidence="1 7">Cell membrane</location>
        <topology evidence="1 7">Multi-pass membrane protein</topology>
    </subcellularLocation>
</comment>
<evidence type="ECO:0000313" key="10">
    <source>
        <dbReference type="Proteomes" id="UP000030700"/>
    </source>
</evidence>
<accession>A0A081BQA3</accession>
<keyword evidence="6 7" id="KW-0472">Membrane</keyword>
<dbReference type="Gene3D" id="1.10.3720.10">
    <property type="entry name" value="MetI-like"/>
    <property type="match status" value="1"/>
</dbReference>
<dbReference type="AlphaFoldDB" id="A0A081BQA3"/>
<keyword evidence="4 7" id="KW-0812">Transmembrane</keyword>
<feature type="transmembrane region" description="Helical" evidence="7">
    <location>
        <begin position="21"/>
        <end position="48"/>
    </location>
</feature>
<dbReference type="CDD" id="cd06261">
    <property type="entry name" value="TM_PBP2"/>
    <property type="match status" value="1"/>
</dbReference>
<feature type="transmembrane region" description="Helical" evidence="7">
    <location>
        <begin position="121"/>
        <end position="141"/>
    </location>
</feature>
<dbReference type="InterPro" id="IPR050809">
    <property type="entry name" value="UgpAE/MalFG_permease"/>
</dbReference>